<accession>A0A8R1DYR7</accession>
<sequence length="356" mass="38812">MNANGILYVRTGDDTVEIPTAGYTVFQYLSLDPNGSELFAIASGPKRASSVISIDLSNKDFPLKVHRESRDSAEIDALEISEPEEIVFNSDGVTVSGYFYPPKNSAYSAPPGSLPPVLLLGHSGPTAPAQDSLDFKKQFFTSRGVAVFDVNYRGSTGFGTDFRRMLYKNCGIVDRNDVLNGAKALIEQGRVDADKVVISGSSAGGYLLLSCLISPDNIIKAAVSIYGVADLLALDEDTHKLEQYYNEMLIGKYPEEAAVYQERSPIYHIDKIETPIAFLHGKEDTVVPVKQSITMYEKISARGITTALQLYDGEGHGFRSGDVIKASTEATFYFLMKAVGIEPSIQSDLEIVNSKF</sequence>
<dbReference type="InterPro" id="IPR029058">
    <property type="entry name" value="AB_hydrolase_fold"/>
</dbReference>
<dbReference type="AlphaFoldDB" id="A0A8R1DYR7"/>
<dbReference type="Proteomes" id="UP000005237">
    <property type="component" value="Unassembled WGS sequence"/>
</dbReference>
<evidence type="ECO:0000313" key="3">
    <source>
        <dbReference type="Proteomes" id="UP000005237"/>
    </source>
</evidence>
<feature type="domain" description="Peptidase S9 prolyl oligopeptidase catalytic" evidence="1">
    <location>
        <begin position="133"/>
        <end position="340"/>
    </location>
</feature>
<dbReference type="Pfam" id="PF00326">
    <property type="entry name" value="Peptidase_S9"/>
    <property type="match status" value="1"/>
</dbReference>
<evidence type="ECO:0000313" key="2">
    <source>
        <dbReference type="EnsemblMetazoa" id="CJA14965.1"/>
    </source>
</evidence>
<dbReference type="InterPro" id="IPR050585">
    <property type="entry name" value="Xaa-Pro_dipeptidyl-ppase/CocE"/>
</dbReference>
<dbReference type="PANTHER" id="PTHR43056">
    <property type="entry name" value="PEPTIDASE S9 PROLYL OLIGOPEPTIDASE"/>
    <property type="match status" value="1"/>
</dbReference>
<dbReference type="PANTHER" id="PTHR43056:SF5">
    <property type="entry name" value="PEPTIDASE S9 PROLYL OLIGOPEPTIDASE CATALYTIC DOMAIN-CONTAINING PROTEIN"/>
    <property type="match status" value="1"/>
</dbReference>
<dbReference type="EnsemblMetazoa" id="CJA14965.1">
    <property type="protein sequence ID" value="CJA14965.1"/>
    <property type="gene ID" value="WBGene00134169"/>
</dbReference>
<dbReference type="SUPFAM" id="SSF53474">
    <property type="entry name" value="alpha/beta-Hydrolases"/>
    <property type="match status" value="1"/>
</dbReference>
<protein>
    <submittedName>
        <fullName evidence="2">Peptidase_S9 domain-containing protein</fullName>
    </submittedName>
</protein>
<dbReference type="InterPro" id="IPR001375">
    <property type="entry name" value="Peptidase_S9_cat"/>
</dbReference>
<reference evidence="3" key="1">
    <citation type="submission" date="2010-08" db="EMBL/GenBank/DDBJ databases">
        <authorList>
            <consortium name="Caenorhabditis japonica Sequencing Consortium"/>
            <person name="Wilson R.K."/>
        </authorList>
    </citation>
    <scope>NUCLEOTIDE SEQUENCE [LARGE SCALE GENOMIC DNA]</scope>
    <source>
        <strain evidence="3">DF5081</strain>
    </source>
</reference>
<reference evidence="2" key="2">
    <citation type="submission" date="2022-06" db="UniProtKB">
        <authorList>
            <consortium name="EnsemblMetazoa"/>
        </authorList>
    </citation>
    <scope>IDENTIFICATION</scope>
    <source>
        <strain evidence="2">DF5081</strain>
    </source>
</reference>
<proteinExistence type="predicted"/>
<dbReference type="GO" id="GO:0008236">
    <property type="term" value="F:serine-type peptidase activity"/>
    <property type="evidence" value="ECO:0007669"/>
    <property type="project" value="InterPro"/>
</dbReference>
<dbReference type="GO" id="GO:0006508">
    <property type="term" value="P:proteolysis"/>
    <property type="evidence" value="ECO:0007669"/>
    <property type="project" value="InterPro"/>
</dbReference>
<keyword evidence="3" id="KW-1185">Reference proteome</keyword>
<evidence type="ECO:0000259" key="1">
    <source>
        <dbReference type="Pfam" id="PF00326"/>
    </source>
</evidence>
<dbReference type="Gene3D" id="3.40.50.1820">
    <property type="entry name" value="alpha/beta hydrolase"/>
    <property type="match status" value="1"/>
</dbReference>
<name>A0A8R1DYR7_CAEJA</name>
<organism evidence="2 3">
    <name type="scientific">Caenorhabditis japonica</name>
    <dbReference type="NCBI Taxonomy" id="281687"/>
    <lineage>
        <taxon>Eukaryota</taxon>
        <taxon>Metazoa</taxon>
        <taxon>Ecdysozoa</taxon>
        <taxon>Nematoda</taxon>
        <taxon>Chromadorea</taxon>
        <taxon>Rhabditida</taxon>
        <taxon>Rhabditina</taxon>
        <taxon>Rhabditomorpha</taxon>
        <taxon>Rhabditoidea</taxon>
        <taxon>Rhabditidae</taxon>
        <taxon>Peloderinae</taxon>
        <taxon>Caenorhabditis</taxon>
    </lineage>
</organism>